<dbReference type="Proteomes" id="UP000824176">
    <property type="component" value="Unassembled WGS sequence"/>
</dbReference>
<feature type="binding site" evidence="11">
    <location>
        <position position="14"/>
    </location>
    <ligand>
        <name>Mn(2+)</name>
        <dbReference type="ChEBI" id="CHEBI:29035"/>
    </ligand>
</feature>
<dbReference type="Pfam" id="PF22617">
    <property type="entry name" value="HCS_D2"/>
    <property type="match status" value="1"/>
</dbReference>
<evidence type="ECO:0000313" key="13">
    <source>
        <dbReference type="EMBL" id="HIZ88505.1"/>
    </source>
</evidence>
<feature type="domain" description="Pyruvate carboxyltransferase" evidence="12">
    <location>
        <begin position="5"/>
        <end position="268"/>
    </location>
</feature>
<keyword evidence="10 11" id="KW-0100">Branched-chain amino acid biosynthesis</keyword>
<dbReference type="FunFam" id="1.10.238.260:FF:000001">
    <property type="entry name" value="2-isopropylmalate synthase"/>
    <property type="match status" value="1"/>
</dbReference>
<dbReference type="PROSITE" id="PS00816">
    <property type="entry name" value="AIPM_HOMOCIT_SYNTH_2"/>
    <property type="match status" value="1"/>
</dbReference>
<dbReference type="FunFam" id="3.20.20.70:FF:000010">
    <property type="entry name" value="2-isopropylmalate synthase"/>
    <property type="match status" value="1"/>
</dbReference>
<dbReference type="GO" id="GO:0003852">
    <property type="term" value="F:2-isopropylmalate synthase activity"/>
    <property type="evidence" value="ECO:0007669"/>
    <property type="project" value="UniProtKB-UniRule"/>
</dbReference>
<dbReference type="PANTHER" id="PTHR10277:SF9">
    <property type="entry name" value="2-ISOPROPYLMALATE SYNTHASE 1, CHLOROPLASTIC-RELATED"/>
    <property type="match status" value="1"/>
</dbReference>
<feature type="binding site" evidence="11">
    <location>
        <position position="238"/>
    </location>
    <ligand>
        <name>Mn(2+)</name>
        <dbReference type="ChEBI" id="CHEBI:29035"/>
    </ligand>
</feature>
<dbReference type="InterPro" id="IPR000891">
    <property type="entry name" value="PYR_CT"/>
</dbReference>
<keyword evidence="9 11" id="KW-0464">Manganese</keyword>
<evidence type="ECO:0000256" key="9">
    <source>
        <dbReference type="ARBA" id="ARBA00023211"/>
    </source>
</evidence>
<dbReference type="AlphaFoldDB" id="A0A9D2KA92"/>
<dbReference type="NCBIfam" id="NF002085">
    <property type="entry name" value="PRK00915.1-2"/>
    <property type="match status" value="1"/>
</dbReference>
<evidence type="ECO:0000259" key="12">
    <source>
        <dbReference type="PROSITE" id="PS50991"/>
    </source>
</evidence>
<evidence type="ECO:0000256" key="6">
    <source>
        <dbReference type="ARBA" id="ARBA00022605"/>
    </source>
</evidence>
<feature type="region of interest" description="Regulatory domain" evidence="11">
    <location>
        <begin position="392"/>
        <end position="509"/>
    </location>
</feature>
<dbReference type="Gene3D" id="3.30.160.270">
    <property type="match status" value="1"/>
</dbReference>
<dbReference type="GO" id="GO:0030145">
    <property type="term" value="F:manganese ion binding"/>
    <property type="evidence" value="ECO:0007669"/>
    <property type="project" value="UniProtKB-UniRule"/>
</dbReference>
<evidence type="ECO:0000256" key="1">
    <source>
        <dbReference type="ARBA" id="ARBA00004689"/>
    </source>
</evidence>
<comment type="function">
    <text evidence="11">Catalyzes the condensation of the acetyl group of acetyl-CoA with 3-methyl-2-oxobutanoate (2-ketoisovalerate) to form 3-carboxy-3-hydroxy-4-methylpentanoate (2-isopropylmalate).</text>
</comment>
<evidence type="ECO:0000256" key="4">
    <source>
        <dbReference type="ARBA" id="ARBA00018198"/>
    </source>
</evidence>
<dbReference type="EMBL" id="DXAQ01000016">
    <property type="protein sequence ID" value="HIZ88505.1"/>
    <property type="molecule type" value="Genomic_DNA"/>
</dbReference>
<dbReference type="GO" id="GO:0005737">
    <property type="term" value="C:cytoplasm"/>
    <property type="evidence" value="ECO:0007669"/>
    <property type="project" value="UniProtKB-UniRule"/>
</dbReference>
<evidence type="ECO:0000256" key="11">
    <source>
        <dbReference type="HAMAP-Rule" id="MF_01025"/>
    </source>
</evidence>
<organism evidence="13 14">
    <name type="scientific">Candidatus Mucispirillum faecigallinarum</name>
    <dbReference type="NCBI Taxonomy" id="2838699"/>
    <lineage>
        <taxon>Bacteria</taxon>
        <taxon>Pseudomonadati</taxon>
        <taxon>Deferribacterota</taxon>
        <taxon>Deferribacteres</taxon>
        <taxon>Deferribacterales</taxon>
        <taxon>Mucispirillaceae</taxon>
        <taxon>Mucispirillum</taxon>
    </lineage>
</organism>
<gene>
    <name evidence="11" type="primary">leuA</name>
    <name evidence="13" type="ORF">H9804_01040</name>
</gene>
<dbReference type="PROSITE" id="PS00815">
    <property type="entry name" value="AIPM_HOMOCIT_SYNTH_1"/>
    <property type="match status" value="1"/>
</dbReference>
<reference evidence="13" key="2">
    <citation type="submission" date="2021-04" db="EMBL/GenBank/DDBJ databases">
        <authorList>
            <person name="Gilroy R."/>
        </authorList>
    </citation>
    <scope>NUCLEOTIDE SEQUENCE</scope>
    <source>
        <strain evidence="13">ChiW4-1371</strain>
    </source>
</reference>
<dbReference type="InterPro" id="IPR054691">
    <property type="entry name" value="LeuA/HCS_post-cat"/>
</dbReference>
<reference evidence="13" key="1">
    <citation type="journal article" date="2021" name="PeerJ">
        <title>Extensive microbial diversity within the chicken gut microbiome revealed by metagenomics and culture.</title>
        <authorList>
            <person name="Gilroy R."/>
            <person name="Ravi A."/>
            <person name="Getino M."/>
            <person name="Pursley I."/>
            <person name="Horton D.L."/>
            <person name="Alikhan N.F."/>
            <person name="Baker D."/>
            <person name="Gharbi K."/>
            <person name="Hall N."/>
            <person name="Watson M."/>
            <person name="Adriaenssens E.M."/>
            <person name="Foster-Nyarko E."/>
            <person name="Jarju S."/>
            <person name="Secka A."/>
            <person name="Antonio M."/>
            <person name="Oren A."/>
            <person name="Chaudhuri R.R."/>
            <person name="La Ragione R."/>
            <person name="Hildebrand F."/>
            <person name="Pallen M.J."/>
        </authorList>
    </citation>
    <scope>NUCLEOTIDE SEQUENCE</scope>
    <source>
        <strain evidence="13">ChiW4-1371</strain>
    </source>
</reference>
<dbReference type="NCBIfam" id="NF002086">
    <property type="entry name" value="PRK00915.1-3"/>
    <property type="match status" value="1"/>
</dbReference>
<evidence type="ECO:0000256" key="2">
    <source>
        <dbReference type="ARBA" id="ARBA00009396"/>
    </source>
</evidence>
<evidence type="ECO:0000256" key="7">
    <source>
        <dbReference type="ARBA" id="ARBA00022679"/>
    </source>
</evidence>
<dbReference type="Gene3D" id="3.20.20.70">
    <property type="entry name" value="Aldolase class I"/>
    <property type="match status" value="1"/>
</dbReference>
<dbReference type="InterPro" id="IPR036230">
    <property type="entry name" value="LeuA_allosteric_dom_sf"/>
</dbReference>
<keyword evidence="8 11" id="KW-0479">Metal-binding</keyword>
<keyword evidence="11" id="KW-0963">Cytoplasm</keyword>
<feature type="binding site" evidence="11">
    <location>
        <position position="202"/>
    </location>
    <ligand>
        <name>Mn(2+)</name>
        <dbReference type="ChEBI" id="CHEBI:29035"/>
    </ligand>
</feature>
<dbReference type="PROSITE" id="PS50991">
    <property type="entry name" value="PYR_CT"/>
    <property type="match status" value="1"/>
</dbReference>
<evidence type="ECO:0000256" key="10">
    <source>
        <dbReference type="ARBA" id="ARBA00023304"/>
    </source>
</evidence>
<dbReference type="Pfam" id="PF00682">
    <property type="entry name" value="HMGL-like"/>
    <property type="match status" value="1"/>
</dbReference>
<dbReference type="SUPFAM" id="SSF51569">
    <property type="entry name" value="Aldolase"/>
    <property type="match status" value="1"/>
</dbReference>
<keyword evidence="13" id="KW-0012">Acyltransferase</keyword>
<dbReference type="NCBIfam" id="TIGR00973">
    <property type="entry name" value="leuA_bact"/>
    <property type="match status" value="1"/>
</dbReference>
<comment type="caution">
    <text evidence="13">The sequence shown here is derived from an EMBL/GenBank/DDBJ whole genome shotgun (WGS) entry which is preliminary data.</text>
</comment>
<dbReference type="InterPro" id="IPR005671">
    <property type="entry name" value="LeuA_bact_synth"/>
</dbReference>
<name>A0A9D2KA92_9BACT</name>
<dbReference type="CDD" id="cd07940">
    <property type="entry name" value="DRE_TIM_IPMS"/>
    <property type="match status" value="1"/>
</dbReference>
<dbReference type="InterPro" id="IPR050073">
    <property type="entry name" value="2-IPM_HCS-like"/>
</dbReference>
<comment type="pathway">
    <text evidence="1 11">Amino-acid biosynthesis; L-leucine biosynthesis; L-leucine from 3-methyl-2-oxobutanoate: step 1/4.</text>
</comment>
<dbReference type="PANTHER" id="PTHR10277">
    <property type="entry name" value="HOMOCITRATE SYNTHASE-RELATED"/>
    <property type="match status" value="1"/>
</dbReference>
<comment type="similarity">
    <text evidence="2 11">Belongs to the alpha-IPM synthase/homocitrate synthase family. LeuA type 1 subfamily.</text>
</comment>
<dbReference type="EC" id="2.3.3.13" evidence="3 11"/>
<comment type="catalytic activity">
    <reaction evidence="11">
        <text>3-methyl-2-oxobutanoate + acetyl-CoA + H2O = (2S)-2-isopropylmalate + CoA + H(+)</text>
        <dbReference type="Rhea" id="RHEA:21524"/>
        <dbReference type="ChEBI" id="CHEBI:1178"/>
        <dbReference type="ChEBI" id="CHEBI:11851"/>
        <dbReference type="ChEBI" id="CHEBI:15377"/>
        <dbReference type="ChEBI" id="CHEBI:15378"/>
        <dbReference type="ChEBI" id="CHEBI:57287"/>
        <dbReference type="ChEBI" id="CHEBI:57288"/>
        <dbReference type="EC" id="2.3.3.13"/>
    </reaction>
</comment>
<sequence>MMRKLIFFDTTLRDGEQCPGFSMTTDEKIRLALQLEKLGVDVIEAGFPASSPGDFEAVQKISSLIKNSSVCGLSRANKKDIQAVYEATKAAARPRIHTFIATSDIHMQHKLKKTRQEVIELAKEAVRFARNLCDDVEFSAEDALRSDPDFLYQIIDAVIKEGAKTINLPDTVGYIMPDEIYALFSGVKNNVANIDKVVLSTHNHDDLGMGVANSLAAIRAGADQVECTINGIGERAGNSALEEICMAINVRKDFYKDIETTINTTEIYKTSRMITSITGVDVQPNKAIVGKNAFAHESGIHQDGVLKERSTYEIMTAESVGIMKNSLVLGKHSGRAAFKARLAEMGYTLDDEHLEKAFAAFKDLADKKKEIFDEDLEAIVLGKLSDAKKYYELDYVGFNSGSSLIATATLRLKKDDGSILTDSSTGEGPVDAAFKAVERISGYEGRLKSYKINAVTQGKDAQGEVTVIAEFASSGIEVLGKGYSTDVLIASVEAYINALNNHISRNEKK</sequence>
<proteinExistence type="inferred from homology"/>
<accession>A0A9D2KA92</accession>
<keyword evidence="6 11" id="KW-0028">Amino-acid biosynthesis</keyword>
<dbReference type="InterPro" id="IPR002034">
    <property type="entry name" value="AIPM/Hcit_synth_CS"/>
</dbReference>
<dbReference type="GO" id="GO:0003985">
    <property type="term" value="F:acetyl-CoA C-acetyltransferase activity"/>
    <property type="evidence" value="ECO:0007669"/>
    <property type="project" value="UniProtKB-UniRule"/>
</dbReference>
<keyword evidence="5 11" id="KW-0432">Leucine biosynthesis</keyword>
<dbReference type="InterPro" id="IPR013785">
    <property type="entry name" value="Aldolase_TIM"/>
</dbReference>
<dbReference type="Pfam" id="PF08502">
    <property type="entry name" value="LeuA_dimer"/>
    <property type="match status" value="1"/>
</dbReference>
<evidence type="ECO:0000256" key="3">
    <source>
        <dbReference type="ARBA" id="ARBA00012973"/>
    </source>
</evidence>
<protein>
    <recommendedName>
        <fullName evidence="4 11">2-isopropylmalate synthase</fullName>
        <ecNumber evidence="3 11">2.3.3.13</ecNumber>
    </recommendedName>
    <alternativeName>
        <fullName evidence="11">Alpha-IPM synthase</fullName>
    </alternativeName>
    <alternativeName>
        <fullName evidence="11">Alpha-isopropylmalate synthase</fullName>
    </alternativeName>
</protein>
<evidence type="ECO:0000256" key="5">
    <source>
        <dbReference type="ARBA" id="ARBA00022430"/>
    </source>
</evidence>
<dbReference type="SUPFAM" id="SSF110921">
    <property type="entry name" value="2-isopropylmalate synthase LeuA, allosteric (dimerisation) domain"/>
    <property type="match status" value="1"/>
</dbReference>
<keyword evidence="7 11" id="KW-0808">Transferase</keyword>
<feature type="binding site" evidence="11">
    <location>
        <position position="204"/>
    </location>
    <ligand>
        <name>Mn(2+)</name>
        <dbReference type="ChEBI" id="CHEBI:29035"/>
    </ligand>
</feature>
<comment type="subunit">
    <text evidence="11">Homodimer.</text>
</comment>
<evidence type="ECO:0000313" key="14">
    <source>
        <dbReference type="Proteomes" id="UP000824176"/>
    </source>
</evidence>
<evidence type="ECO:0000256" key="8">
    <source>
        <dbReference type="ARBA" id="ARBA00022723"/>
    </source>
</evidence>
<dbReference type="InterPro" id="IPR013709">
    <property type="entry name" value="2-isopropylmalate_synth_dimer"/>
</dbReference>
<comment type="cofactor">
    <cofactor evidence="11">
        <name>Mn(2+)</name>
        <dbReference type="ChEBI" id="CHEBI:29035"/>
    </cofactor>
</comment>
<dbReference type="HAMAP" id="MF_01025">
    <property type="entry name" value="LeuA_type1"/>
    <property type="match status" value="1"/>
</dbReference>
<dbReference type="SMART" id="SM00917">
    <property type="entry name" value="LeuA_dimer"/>
    <property type="match status" value="1"/>
</dbReference>
<dbReference type="GO" id="GO:0009098">
    <property type="term" value="P:L-leucine biosynthetic process"/>
    <property type="evidence" value="ECO:0007669"/>
    <property type="project" value="UniProtKB-UniRule"/>
</dbReference>
<dbReference type="Gene3D" id="1.10.238.260">
    <property type="match status" value="1"/>
</dbReference>